<dbReference type="STRING" id="36646.A0A1V6UU58"/>
<proteinExistence type="predicted"/>
<sequence length="478" mass="53265">MFQPYDLTPLDHFSPPGHLNISLIFSLVDKDHAQALRRVKDAITRVVSEFPFLTGMVVPSTQPDGRSNVLQVRPATAAELKECPILVTQYHTEPTPLTVDGKYNTVLVPFPIVYPPPNPSHVLRLKANVIGDELHIVWCFDHRVIDGSGFATLAFAFASFCRDLNAPRPSASAYAQEKIRHHIKEIASTATPQDLQWTTAPPSTGKDKVSTDSSRVPISVLRVLDSRKIEKLHQACNTALQSLPEKYTKGLSEMSLSPNLIVSALVSICSSRARSRAFPDEQESSSEIFLVANIRKALNLPQGYIGNTIVGLTSKFDVSAHPPLETLRDIHVALPLSPVGPEDIWRICNIAQTLQEESIHLGKRYAQGMIATMSRKRDWSSFQPRWGMNSFICVSDLKKGWFYGDCGPLGDLQLFDLPFDAIPGFCWIMPDPPSASLLPHPSWRLRWNLERAAIEHLSSDPLFQWASTPSEDRKHAKI</sequence>
<dbReference type="InterPro" id="IPR023213">
    <property type="entry name" value="CAT-like_dom_sf"/>
</dbReference>
<keyword evidence="4" id="KW-1185">Reference proteome</keyword>
<dbReference type="Gene3D" id="3.30.559.10">
    <property type="entry name" value="Chloramphenicol acetyltransferase-like domain"/>
    <property type="match status" value="2"/>
</dbReference>
<dbReference type="Pfam" id="PF02458">
    <property type="entry name" value="Transferase"/>
    <property type="match status" value="1"/>
</dbReference>
<dbReference type="EMBL" id="MDDG01000004">
    <property type="protein sequence ID" value="OQE41950.1"/>
    <property type="molecule type" value="Genomic_DNA"/>
</dbReference>
<dbReference type="PANTHER" id="PTHR31642">
    <property type="entry name" value="TRICHOTHECENE 3-O-ACETYLTRANSFERASE"/>
    <property type="match status" value="1"/>
</dbReference>
<reference evidence="4" key="1">
    <citation type="journal article" date="2017" name="Nat. Microbiol.">
        <title>Global analysis of biosynthetic gene clusters reveals vast potential of secondary metabolite production in Penicillium species.</title>
        <authorList>
            <person name="Nielsen J.C."/>
            <person name="Grijseels S."/>
            <person name="Prigent S."/>
            <person name="Ji B."/>
            <person name="Dainat J."/>
            <person name="Nielsen K.F."/>
            <person name="Frisvad J.C."/>
            <person name="Workman M."/>
            <person name="Nielsen J."/>
        </authorList>
    </citation>
    <scope>NUCLEOTIDE SEQUENCE [LARGE SCALE GENOMIC DNA]</scope>
    <source>
        <strain evidence="4">IBT 31321</strain>
    </source>
</reference>
<dbReference type="PANTHER" id="PTHR31642:SF270">
    <property type="entry name" value="O-ACYLTRANSFERASE AUSQ"/>
    <property type="match status" value="1"/>
</dbReference>
<comment type="caution">
    <text evidence="3">The sequence shown here is derived from an EMBL/GenBank/DDBJ whole genome shotgun (WGS) entry which is preliminary data.</text>
</comment>
<dbReference type="Proteomes" id="UP000191500">
    <property type="component" value="Unassembled WGS sequence"/>
</dbReference>
<keyword evidence="1" id="KW-0808">Transferase</keyword>
<evidence type="ECO:0000256" key="1">
    <source>
        <dbReference type="ARBA" id="ARBA00022679"/>
    </source>
</evidence>
<evidence type="ECO:0008006" key="5">
    <source>
        <dbReference type="Google" id="ProtNLM"/>
    </source>
</evidence>
<name>A0A1V6UU58_9EURO</name>
<dbReference type="GO" id="GO:0016747">
    <property type="term" value="F:acyltransferase activity, transferring groups other than amino-acyl groups"/>
    <property type="evidence" value="ECO:0007669"/>
    <property type="project" value="TreeGrafter"/>
</dbReference>
<evidence type="ECO:0000313" key="3">
    <source>
        <dbReference type="EMBL" id="OQE41950.1"/>
    </source>
</evidence>
<gene>
    <name evidence="3" type="ORF">PENCOP_c004G09017</name>
</gene>
<dbReference type="AlphaFoldDB" id="A0A1V6UU58"/>
<keyword evidence="2" id="KW-0012">Acyltransferase</keyword>
<organism evidence="3 4">
    <name type="scientific">Penicillium coprophilum</name>
    <dbReference type="NCBI Taxonomy" id="36646"/>
    <lineage>
        <taxon>Eukaryota</taxon>
        <taxon>Fungi</taxon>
        <taxon>Dikarya</taxon>
        <taxon>Ascomycota</taxon>
        <taxon>Pezizomycotina</taxon>
        <taxon>Eurotiomycetes</taxon>
        <taxon>Eurotiomycetidae</taxon>
        <taxon>Eurotiales</taxon>
        <taxon>Aspergillaceae</taxon>
        <taxon>Penicillium</taxon>
    </lineage>
</organism>
<protein>
    <recommendedName>
        <fullName evidence="5">Condensation domain-containing protein</fullName>
    </recommendedName>
</protein>
<evidence type="ECO:0000313" key="4">
    <source>
        <dbReference type="Proteomes" id="UP000191500"/>
    </source>
</evidence>
<evidence type="ECO:0000256" key="2">
    <source>
        <dbReference type="ARBA" id="ARBA00023315"/>
    </source>
</evidence>
<accession>A0A1V6UU58</accession>
<dbReference type="InterPro" id="IPR050317">
    <property type="entry name" value="Plant_Fungal_Acyltransferase"/>
</dbReference>